<dbReference type="Pfam" id="PF00188">
    <property type="entry name" value="CAP"/>
    <property type="match status" value="1"/>
</dbReference>
<gene>
    <name evidence="3" type="primary">VA3_1</name>
    <name evidence="3" type="ORF">CM83_98902</name>
</gene>
<dbReference type="GO" id="GO:0005576">
    <property type="term" value="C:extracellular region"/>
    <property type="evidence" value="ECO:0007669"/>
    <property type="project" value="UniProtKB-SubCell"/>
</dbReference>
<feature type="signal peptide" evidence="1">
    <location>
        <begin position="1"/>
        <end position="19"/>
    </location>
</feature>
<dbReference type="PANTHER" id="PTHR10334">
    <property type="entry name" value="CYSTEINE-RICH SECRETORY PROTEIN-RELATED"/>
    <property type="match status" value="1"/>
</dbReference>
<reference evidence="3" key="2">
    <citation type="submission" date="2014-07" db="EMBL/GenBank/DDBJ databases">
        <authorList>
            <person name="Hull J."/>
        </authorList>
    </citation>
    <scope>NUCLEOTIDE SEQUENCE</scope>
</reference>
<dbReference type="EMBL" id="GBRD01011316">
    <property type="protein sequence ID" value="JAG54508.1"/>
    <property type="molecule type" value="Transcribed_RNA"/>
</dbReference>
<dbReference type="SMART" id="SM00198">
    <property type="entry name" value="SCP"/>
    <property type="match status" value="1"/>
</dbReference>
<organism evidence="3">
    <name type="scientific">Lygus hesperus</name>
    <name type="common">Western plant bug</name>
    <dbReference type="NCBI Taxonomy" id="30085"/>
    <lineage>
        <taxon>Eukaryota</taxon>
        <taxon>Metazoa</taxon>
        <taxon>Ecdysozoa</taxon>
        <taxon>Arthropoda</taxon>
        <taxon>Hexapoda</taxon>
        <taxon>Insecta</taxon>
        <taxon>Pterygota</taxon>
        <taxon>Neoptera</taxon>
        <taxon>Paraneoptera</taxon>
        <taxon>Hemiptera</taxon>
        <taxon>Heteroptera</taxon>
        <taxon>Panheteroptera</taxon>
        <taxon>Cimicomorpha</taxon>
        <taxon>Miridae</taxon>
        <taxon>Mirini</taxon>
        <taxon>Lygus</taxon>
    </lineage>
</organism>
<proteinExistence type="predicted"/>
<protein>
    <submittedName>
        <fullName evidence="3">Venom allergen 3</fullName>
    </submittedName>
</protein>
<dbReference type="AlphaFoldDB" id="A0A0A9WD34"/>
<feature type="domain" description="SCP" evidence="2">
    <location>
        <begin position="54"/>
        <end position="220"/>
    </location>
</feature>
<evidence type="ECO:0000313" key="4">
    <source>
        <dbReference type="EMBL" id="JAG54508.1"/>
    </source>
</evidence>
<reference evidence="4" key="3">
    <citation type="submission" date="2014-09" db="EMBL/GenBank/DDBJ databases">
        <authorList>
            <person name="Magalhaes I.L.F."/>
            <person name="Oliveira U."/>
            <person name="Santos F.R."/>
            <person name="Vidigal T.H.D.A."/>
            <person name="Brescovit A.D."/>
            <person name="Santos A.J."/>
        </authorList>
    </citation>
    <scope>NUCLEOTIDE SEQUENCE</scope>
</reference>
<name>A0A0A9WD34_LYGHE</name>
<dbReference type="PROSITE" id="PS01010">
    <property type="entry name" value="CRISP_2"/>
    <property type="match status" value="1"/>
</dbReference>
<keyword evidence="1" id="KW-0732">Signal</keyword>
<reference evidence="3" key="1">
    <citation type="journal article" date="2014" name="PLoS ONE">
        <title>Transcriptome-Based Identification of ABC Transporters in the Western Tarnished Plant Bug Lygus hesperus.</title>
        <authorList>
            <person name="Hull J.J."/>
            <person name="Chaney K."/>
            <person name="Geib S.M."/>
            <person name="Fabrick J.A."/>
            <person name="Brent C.S."/>
            <person name="Walsh D."/>
            <person name="Lavine L.C."/>
        </authorList>
    </citation>
    <scope>NUCLEOTIDE SEQUENCE</scope>
</reference>
<dbReference type="SUPFAM" id="SSF55797">
    <property type="entry name" value="PR-1-like"/>
    <property type="match status" value="1"/>
</dbReference>
<dbReference type="PRINTS" id="PR00837">
    <property type="entry name" value="V5TPXLIKE"/>
</dbReference>
<dbReference type="CDD" id="cd05380">
    <property type="entry name" value="CAP_euk"/>
    <property type="match status" value="1"/>
</dbReference>
<feature type="chain" id="PRO_5015033639" evidence="1">
    <location>
        <begin position="20"/>
        <end position="258"/>
    </location>
</feature>
<sequence length="258" mass="29002">MILNTVTWCIVVLFSVGNAQKDPKWCDAKYECNGAKNILCERKVGSDQCISLSNEPKDLLLKLHRDARNHMKRDDVTKSKGLPKACYMGTLRWDPELAEMAEWYGLSCMLINGNCQKTDKFMTVARSIEVSENVTDPNEYNPIPTLTQMFGTWLESFYSAPDVTELVASYKNGSWHKGTQIVWAGTIFIGCAMSKQHRPKEHTLVMVLICNYAPPGNIEGKQIYETDCTKPPPDEERSVAHLLKPSIASIVLVLLLTV</sequence>
<accession>A0A0A9WD34</accession>
<evidence type="ECO:0000313" key="3">
    <source>
        <dbReference type="EMBL" id="JAG05679.1"/>
    </source>
</evidence>
<dbReference type="EMBL" id="GBHO01037925">
    <property type="protein sequence ID" value="JAG05679.1"/>
    <property type="molecule type" value="Transcribed_RNA"/>
</dbReference>
<dbReference type="Gene3D" id="3.40.33.10">
    <property type="entry name" value="CAP"/>
    <property type="match status" value="1"/>
</dbReference>
<evidence type="ECO:0000256" key="1">
    <source>
        <dbReference type="SAM" id="SignalP"/>
    </source>
</evidence>
<dbReference type="InterPro" id="IPR001283">
    <property type="entry name" value="CRISP-related"/>
</dbReference>
<dbReference type="InterPro" id="IPR035940">
    <property type="entry name" value="CAP_sf"/>
</dbReference>
<dbReference type="InterPro" id="IPR014044">
    <property type="entry name" value="CAP_dom"/>
</dbReference>
<dbReference type="InterPro" id="IPR018244">
    <property type="entry name" value="Allrgn_V5/Tpx1_CS"/>
</dbReference>
<evidence type="ECO:0000259" key="2">
    <source>
        <dbReference type="SMART" id="SM00198"/>
    </source>
</evidence>